<gene>
    <name evidence="3" type="ORF">GCM10007888_63610</name>
    <name evidence="2" type="ORF">MOX02_48060</name>
</gene>
<organism evidence="2 4">
    <name type="scientific">Methylobacterium oxalidis</name>
    <dbReference type="NCBI Taxonomy" id="944322"/>
    <lineage>
        <taxon>Bacteria</taxon>
        <taxon>Pseudomonadati</taxon>
        <taxon>Pseudomonadota</taxon>
        <taxon>Alphaproteobacteria</taxon>
        <taxon>Hyphomicrobiales</taxon>
        <taxon>Methylobacteriaceae</taxon>
        <taxon>Methylobacterium</taxon>
    </lineage>
</organism>
<accession>A0A512J9Z1</accession>
<evidence type="ECO:0000256" key="1">
    <source>
        <dbReference type="SAM" id="MobiDB-lite"/>
    </source>
</evidence>
<evidence type="ECO:0000313" key="2">
    <source>
        <dbReference type="EMBL" id="GEP06768.1"/>
    </source>
</evidence>
<reference evidence="3" key="4">
    <citation type="submission" date="2023-01" db="EMBL/GenBank/DDBJ databases">
        <title>Draft genome sequence of Methylobacterium oxalidis strain NBRC 107715.</title>
        <authorList>
            <person name="Sun Q."/>
            <person name="Mori K."/>
        </authorList>
    </citation>
    <scope>NUCLEOTIDE SEQUENCE</scope>
    <source>
        <strain evidence="3">NBRC 107715</strain>
    </source>
</reference>
<feature type="region of interest" description="Disordered" evidence="1">
    <location>
        <begin position="240"/>
        <end position="260"/>
    </location>
</feature>
<dbReference type="Proteomes" id="UP000321960">
    <property type="component" value="Unassembled WGS sequence"/>
</dbReference>
<protein>
    <submittedName>
        <fullName evidence="2">Uncharacterized protein</fullName>
    </submittedName>
</protein>
<dbReference type="AlphaFoldDB" id="A0A512J9Z1"/>
<name>A0A512J9Z1_9HYPH</name>
<evidence type="ECO:0000313" key="5">
    <source>
        <dbReference type="Proteomes" id="UP001156856"/>
    </source>
</evidence>
<evidence type="ECO:0000313" key="3">
    <source>
        <dbReference type="EMBL" id="GLS67976.1"/>
    </source>
</evidence>
<feature type="compositionally biased region" description="Basic and acidic residues" evidence="1">
    <location>
        <begin position="195"/>
        <end position="205"/>
    </location>
</feature>
<reference evidence="2 4" key="3">
    <citation type="submission" date="2019-07" db="EMBL/GenBank/DDBJ databases">
        <title>Whole genome shotgun sequence of Methylobacterium oxalidis NBRC 107715.</title>
        <authorList>
            <person name="Hosoyama A."/>
            <person name="Uohara A."/>
            <person name="Ohji S."/>
            <person name="Ichikawa N."/>
        </authorList>
    </citation>
    <scope>NUCLEOTIDE SEQUENCE [LARGE SCALE GENOMIC DNA]</scope>
    <source>
        <strain evidence="2 4">NBRC 107715</strain>
    </source>
</reference>
<sequence length="260" mass="27517">MVDSATLLRYKTGTLQKCDETAGAMARIGPHPPETMAAAEALVRRTGRSLGDIAAELGVSALTVRRWSRRLGWRARLRPEPPWSASRTASLGRLYHNPAVDLRDLEAVLAARRSDARDLLRVQGLTERRRAARGASLAGPALRAALRGHVARQIARFDAALREEAGLADTARVLRDLGGLKRILDELDPGPDPGAGDRHGTRGTERGGPALDLAALDLAALDLPALRAEIARRYAAFAGERADPGLPGEPAAAPPAGAAA</sequence>
<feature type="region of interest" description="Disordered" evidence="1">
    <location>
        <begin position="185"/>
        <end position="208"/>
    </location>
</feature>
<reference evidence="3" key="1">
    <citation type="journal article" date="2014" name="Int. J. Syst. Evol. Microbiol.">
        <title>Complete genome of a new Firmicutes species belonging to the dominant human colonic microbiota ('Ruminococcus bicirculans') reveals two chromosomes and a selective capacity to utilize plant glucans.</title>
        <authorList>
            <consortium name="NISC Comparative Sequencing Program"/>
            <person name="Wegmann U."/>
            <person name="Louis P."/>
            <person name="Goesmann A."/>
            <person name="Henrissat B."/>
            <person name="Duncan S.H."/>
            <person name="Flint H.J."/>
        </authorList>
    </citation>
    <scope>NUCLEOTIDE SEQUENCE</scope>
    <source>
        <strain evidence="3">NBRC 107715</strain>
    </source>
</reference>
<reference evidence="5" key="2">
    <citation type="journal article" date="2019" name="Int. J. Syst. Evol. Microbiol.">
        <title>The Global Catalogue of Microorganisms (GCM) 10K type strain sequencing project: providing services to taxonomists for standard genome sequencing and annotation.</title>
        <authorList>
            <consortium name="The Broad Institute Genomics Platform"/>
            <consortium name="The Broad Institute Genome Sequencing Center for Infectious Disease"/>
            <person name="Wu L."/>
            <person name="Ma J."/>
        </authorList>
    </citation>
    <scope>NUCLEOTIDE SEQUENCE [LARGE SCALE GENOMIC DNA]</scope>
    <source>
        <strain evidence="5">NBRC 107715</strain>
    </source>
</reference>
<comment type="caution">
    <text evidence="2">The sequence shown here is derived from an EMBL/GenBank/DDBJ whole genome shotgun (WGS) entry which is preliminary data.</text>
</comment>
<keyword evidence="5" id="KW-1185">Reference proteome</keyword>
<evidence type="ECO:0000313" key="4">
    <source>
        <dbReference type="Proteomes" id="UP000321960"/>
    </source>
</evidence>
<dbReference type="EMBL" id="BSPK01000118">
    <property type="protein sequence ID" value="GLS67976.1"/>
    <property type="molecule type" value="Genomic_DNA"/>
</dbReference>
<proteinExistence type="predicted"/>
<dbReference type="Proteomes" id="UP001156856">
    <property type="component" value="Unassembled WGS sequence"/>
</dbReference>
<dbReference type="EMBL" id="BJZU01000121">
    <property type="protein sequence ID" value="GEP06768.1"/>
    <property type="molecule type" value="Genomic_DNA"/>
</dbReference>
<feature type="compositionally biased region" description="Low complexity" evidence="1">
    <location>
        <begin position="244"/>
        <end position="260"/>
    </location>
</feature>